<proteinExistence type="predicted"/>
<accession>A0A1E5XIU0</accession>
<dbReference type="PANTHER" id="PTHR37017:SF11">
    <property type="entry name" value="ESTERASE_LIPASE_THIOESTERASE DOMAIN-CONTAINING PROTEIN"/>
    <property type="match status" value="1"/>
</dbReference>
<evidence type="ECO:0000313" key="3">
    <source>
        <dbReference type="EMBL" id="OEO28510.1"/>
    </source>
</evidence>
<evidence type="ECO:0000256" key="1">
    <source>
        <dbReference type="SAM" id="SignalP"/>
    </source>
</evidence>
<dbReference type="OrthoDB" id="9793083at2"/>
<dbReference type="PANTHER" id="PTHR37017">
    <property type="entry name" value="AB HYDROLASE-1 DOMAIN-CONTAINING PROTEIN-RELATED"/>
    <property type="match status" value="1"/>
</dbReference>
<dbReference type="Gene3D" id="3.40.50.1820">
    <property type="entry name" value="alpha/beta hydrolase"/>
    <property type="match status" value="1"/>
</dbReference>
<dbReference type="InterPro" id="IPR029058">
    <property type="entry name" value="AB_hydrolase_fold"/>
</dbReference>
<dbReference type="EMBL" id="LAJE02000365">
    <property type="protein sequence ID" value="OEO28510.1"/>
    <property type="molecule type" value="Genomic_DNA"/>
</dbReference>
<evidence type="ECO:0000313" key="4">
    <source>
        <dbReference type="Proteomes" id="UP000095463"/>
    </source>
</evidence>
<dbReference type="InterPro" id="IPR000073">
    <property type="entry name" value="AB_hydrolase_1"/>
</dbReference>
<dbReference type="InterPro" id="IPR052897">
    <property type="entry name" value="Sec-Metab_Biosynth_Hydrolase"/>
</dbReference>
<feature type="signal peptide" evidence="1">
    <location>
        <begin position="1"/>
        <end position="22"/>
    </location>
</feature>
<feature type="chain" id="PRO_5009190171" evidence="1">
    <location>
        <begin position="23"/>
        <end position="260"/>
    </location>
</feature>
<keyword evidence="4" id="KW-1185">Reference proteome</keyword>
<dbReference type="SUPFAM" id="SSF53474">
    <property type="entry name" value="alpha/beta-Hydrolases"/>
    <property type="match status" value="1"/>
</dbReference>
<gene>
    <name evidence="3" type="ORF">VW23_004420</name>
</gene>
<keyword evidence="1" id="KW-0732">Signal</keyword>
<dbReference type="GO" id="GO:0016787">
    <property type="term" value="F:hydrolase activity"/>
    <property type="evidence" value="ECO:0007669"/>
    <property type="project" value="UniProtKB-KW"/>
</dbReference>
<sequence length="260" mass="26414">MHKVFGAVAFAAAALGVGGAGAAEPAKPTVVLVHGAFADASGWNGVITQLNKHGYQTIAAANPLRSLMGDAAAVSALLKSIKGDVVLVGHSYGGLVITDAAYGNNNVKALVYVAGFIPDAGESAFALSTKFPGSTLGDALQPVPLPEGGVDLYIQPAKFHDQFAADLPVDVTALMAATQRPVTQSALEGKTIVATWKALPSYTIYGSADLNIPAAVQVFMADRAGVKRSVAIEGGSHALMVSHPDEVAAIIGEAANNLAD</sequence>
<reference evidence="3 4" key="1">
    <citation type="journal article" date="2015" name="Genome Announc.">
        <title>Genome Assemblies of Three Soil-Associated Devosia species: D. insulae, D. limi, and D. soli.</title>
        <authorList>
            <person name="Hassan Y.I."/>
            <person name="Lepp D."/>
            <person name="Zhou T."/>
        </authorList>
    </citation>
    <scope>NUCLEOTIDE SEQUENCE [LARGE SCALE GENOMIC DNA]</scope>
    <source>
        <strain evidence="3 4">DS-56</strain>
    </source>
</reference>
<organism evidence="3 4">
    <name type="scientific">Devosia insulae DS-56</name>
    <dbReference type="NCBI Taxonomy" id="1116389"/>
    <lineage>
        <taxon>Bacteria</taxon>
        <taxon>Pseudomonadati</taxon>
        <taxon>Pseudomonadota</taxon>
        <taxon>Alphaproteobacteria</taxon>
        <taxon>Hyphomicrobiales</taxon>
        <taxon>Devosiaceae</taxon>
        <taxon>Devosia</taxon>
    </lineage>
</organism>
<keyword evidence="3" id="KW-0378">Hydrolase</keyword>
<name>A0A1E5XIU0_9HYPH</name>
<dbReference type="RefSeq" id="WP_069912177.1">
    <property type="nucleotide sequence ID" value="NZ_LAJE02000365.1"/>
</dbReference>
<dbReference type="Proteomes" id="UP000095463">
    <property type="component" value="Unassembled WGS sequence"/>
</dbReference>
<protein>
    <submittedName>
        <fullName evidence="3">Alpha/beta hydrolase</fullName>
    </submittedName>
</protein>
<dbReference type="AlphaFoldDB" id="A0A1E5XIU0"/>
<comment type="caution">
    <text evidence="3">The sequence shown here is derived from an EMBL/GenBank/DDBJ whole genome shotgun (WGS) entry which is preliminary data.</text>
</comment>
<dbReference type="Pfam" id="PF12697">
    <property type="entry name" value="Abhydrolase_6"/>
    <property type="match status" value="1"/>
</dbReference>
<feature type="domain" description="AB hydrolase-1" evidence="2">
    <location>
        <begin position="30"/>
        <end position="249"/>
    </location>
</feature>
<evidence type="ECO:0000259" key="2">
    <source>
        <dbReference type="Pfam" id="PF12697"/>
    </source>
</evidence>